<dbReference type="InterPro" id="IPR013766">
    <property type="entry name" value="Thioredoxin_domain"/>
</dbReference>
<dbReference type="InterPro" id="IPR012336">
    <property type="entry name" value="Thioredoxin-like_fold"/>
</dbReference>
<organism evidence="7 8">
    <name type="scientific">Ectobacillus antri</name>
    <dbReference type="NCBI Taxonomy" id="2486280"/>
    <lineage>
        <taxon>Bacteria</taxon>
        <taxon>Bacillati</taxon>
        <taxon>Bacillota</taxon>
        <taxon>Bacilli</taxon>
        <taxon>Bacillales</taxon>
        <taxon>Bacillaceae</taxon>
        <taxon>Ectobacillus</taxon>
    </lineage>
</organism>
<dbReference type="Gene3D" id="3.40.30.10">
    <property type="entry name" value="Glutaredoxin"/>
    <property type="match status" value="1"/>
</dbReference>
<gene>
    <name evidence="7" type="ORF">P6P90_12250</name>
</gene>
<comment type="similarity">
    <text evidence="1">Belongs to the thioredoxin family. DsbA subfamily.</text>
</comment>
<name>A0ABT6H5W5_9BACI</name>
<protein>
    <submittedName>
        <fullName evidence="7">DsbA family protein</fullName>
    </submittedName>
</protein>
<dbReference type="InterPro" id="IPR036249">
    <property type="entry name" value="Thioredoxin-like_sf"/>
</dbReference>
<dbReference type="PANTHER" id="PTHR13887">
    <property type="entry name" value="GLUTATHIONE S-TRANSFERASE KAPPA"/>
    <property type="match status" value="1"/>
</dbReference>
<evidence type="ECO:0000256" key="3">
    <source>
        <dbReference type="ARBA" id="ARBA00023002"/>
    </source>
</evidence>
<evidence type="ECO:0000256" key="5">
    <source>
        <dbReference type="ARBA" id="ARBA00023284"/>
    </source>
</evidence>
<evidence type="ECO:0000313" key="8">
    <source>
        <dbReference type="Proteomes" id="UP001218246"/>
    </source>
</evidence>
<keyword evidence="8" id="KW-1185">Reference proteome</keyword>
<dbReference type="EMBL" id="JARULN010000012">
    <property type="protein sequence ID" value="MDG5754740.1"/>
    <property type="molecule type" value="Genomic_DNA"/>
</dbReference>
<dbReference type="PANTHER" id="PTHR13887:SF14">
    <property type="entry name" value="DISULFIDE BOND FORMATION PROTEIN D"/>
    <property type="match status" value="1"/>
</dbReference>
<dbReference type="RefSeq" id="WP_124565677.1">
    <property type="nucleotide sequence ID" value="NZ_JARRRY010000012.1"/>
</dbReference>
<dbReference type="SUPFAM" id="SSF52833">
    <property type="entry name" value="Thioredoxin-like"/>
    <property type="match status" value="1"/>
</dbReference>
<sequence length="219" mass="24613">MKAQRKPLILVLITIVIAAIVALVAWGTKGKEEAKEVKSLPPVTGQPVLGDEKAKVTVTEFGDYKCPACKAWGERIFPQLQADYIDSGKVKFSYVNVLFHGDESLLAALASEAVYKQNPEAFWNFHKEVYKQQPESHDDVWINEDLLTQIAKETVPNLDEMRFAADMKSREITSLIGEDEKLVQAYNVQLTPTIAVNGKVLEDPYDYEKLTELIEEALQ</sequence>
<comment type="caution">
    <text evidence="7">The sequence shown here is derived from an EMBL/GenBank/DDBJ whole genome shotgun (WGS) entry which is preliminary data.</text>
</comment>
<evidence type="ECO:0000313" key="7">
    <source>
        <dbReference type="EMBL" id="MDG5754740.1"/>
    </source>
</evidence>
<feature type="domain" description="Thioredoxin" evidence="6">
    <location>
        <begin position="28"/>
        <end position="219"/>
    </location>
</feature>
<proteinExistence type="inferred from homology"/>
<accession>A0ABT6H5W5</accession>
<keyword evidence="2" id="KW-0732">Signal</keyword>
<reference evidence="7 8" key="1">
    <citation type="submission" date="2023-04" db="EMBL/GenBank/DDBJ databases">
        <title>Ectobacillus antri isolated from activated sludge.</title>
        <authorList>
            <person name="Yan P."/>
            <person name="Liu X."/>
        </authorList>
    </citation>
    <scope>NUCLEOTIDE SEQUENCE [LARGE SCALE GENOMIC DNA]</scope>
    <source>
        <strain evidence="7 8">C18H</strain>
    </source>
</reference>
<evidence type="ECO:0000256" key="2">
    <source>
        <dbReference type="ARBA" id="ARBA00022729"/>
    </source>
</evidence>
<evidence type="ECO:0000256" key="1">
    <source>
        <dbReference type="ARBA" id="ARBA00005791"/>
    </source>
</evidence>
<dbReference type="PROSITE" id="PS51352">
    <property type="entry name" value="THIOREDOXIN_2"/>
    <property type="match status" value="1"/>
</dbReference>
<keyword evidence="5" id="KW-0676">Redox-active center</keyword>
<dbReference type="Pfam" id="PF13462">
    <property type="entry name" value="Thioredoxin_4"/>
    <property type="match status" value="1"/>
</dbReference>
<evidence type="ECO:0000256" key="4">
    <source>
        <dbReference type="ARBA" id="ARBA00023157"/>
    </source>
</evidence>
<evidence type="ECO:0000259" key="6">
    <source>
        <dbReference type="PROSITE" id="PS51352"/>
    </source>
</evidence>
<dbReference type="Proteomes" id="UP001218246">
    <property type="component" value="Unassembled WGS sequence"/>
</dbReference>
<keyword evidence="3" id="KW-0560">Oxidoreductase</keyword>
<keyword evidence="4" id="KW-1015">Disulfide bond</keyword>